<evidence type="ECO:0000256" key="4">
    <source>
        <dbReference type="ARBA" id="ARBA00022490"/>
    </source>
</evidence>
<dbReference type="GO" id="GO:0005737">
    <property type="term" value="C:cytoplasm"/>
    <property type="evidence" value="ECO:0007669"/>
    <property type="project" value="UniProtKB-SubCell"/>
</dbReference>
<proteinExistence type="inferred from homology"/>
<evidence type="ECO:0000256" key="12">
    <source>
        <dbReference type="RuleBase" id="RU363038"/>
    </source>
</evidence>
<dbReference type="PRINTS" id="PR01038">
    <property type="entry name" value="TRNASYNTHARG"/>
</dbReference>
<dbReference type="HAMAP" id="MF_00123">
    <property type="entry name" value="Arg_tRNA_synth"/>
    <property type="match status" value="1"/>
</dbReference>
<keyword evidence="16" id="KW-1185">Reference proteome</keyword>
<keyword evidence="6 11" id="KW-0547">Nucleotide-binding</keyword>
<dbReference type="SMART" id="SM00836">
    <property type="entry name" value="DALR_1"/>
    <property type="match status" value="1"/>
</dbReference>
<dbReference type="Proteomes" id="UP000321617">
    <property type="component" value="Unassembled WGS sequence"/>
</dbReference>
<dbReference type="InterPro" id="IPR036695">
    <property type="entry name" value="Arg-tRNA-synth_N_sf"/>
</dbReference>
<gene>
    <name evidence="11" type="primary">argS</name>
    <name evidence="15" type="ORF">LX16_1310</name>
</gene>
<evidence type="ECO:0000256" key="7">
    <source>
        <dbReference type="ARBA" id="ARBA00022840"/>
    </source>
</evidence>
<dbReference type="Gene3D" id="3.30.1360.70">
    <property type="entry name" value="Arginyl tRNA synthetase N-terminal domain"/>
    <property type="match status" value="1"/>
</dbReference>
<evidence type="ECO:0000256" key="6">
    <source>
        <dbReference type="ARBA" id="ARBA00022741"/>
    </source>
</evidence>
<dbReference type="InterPro" id="IPR014729">
    <property type="entry name" value="Rossmann-like_a/b/a_fold"/>
</dbReference>
<accession>A0A562VCJ3</accession>
<evidence type="ECO:0000256" key="9">
    <source>
        <dbReference type="ARBA" id="ARBA00023146"/>
    </source>
</evidence>
<dbReference type="OrthoDB" id="9803211at2"/>
<keyword evidence="7 11" id="KW-0067">ATP-binding</keyword>
<evidence type="ECO:0000256" key="1">
    <source>
        <dbReference type="ARBA" id="ARBA00004496"/>
    </source>
</evidence>
<dbReference type="SUPFAM" id="SSF52374">
    <property type="entry name" value="Nucleotidylyl transferase"/>
    <property type="match status" value="1"/>
</dbReference>
<dbReference type="InterPro" id="IPR009080">
    <property type="entry name" value="tRNAsynth_Ia_anticodon-bd"/>
</dbReference>
<dbReference type="PANTHER" id="PTHR11956:SF5">
    <property type="entry name" value="ARGININE--TRNA LIGASE, CYTOPLASMIC"/>
    <property type="match status" value="1"/>
</dbReference>
<dbReference type="InterPro" id="IPR001278">
    <property type="entry name" value="Arg-tRNA-ligase"/>
</dbReference>
<keyword evidence="8 11" id="KW-0648">Protein biosynthesis</keyword>
<keyword evidence="5 11" id="KW-0436">Ligase</keyword>
<dbReference type="EC" id="6.1.1.19" evidence="11"/>
<dbReference type="CDD" id="cd07956">
    <property type="entry name" value="Anticodon_Ia_Arg"/>
    <property type="match status" value="1"/>
</dbReference>
<dbReference type="GO" id="GO:0004814">
    <property type="term" value="F:arginine-tRNA ligase activity"/>
    <property type="evidence" value="ECO:0007669"/>
    <property type="project" value="UniProtKB-UniRule"/>
</dbReference>
<feature type="short sequence motif" description="'HIGH' region" evidence="11">
    <location>
        <begin position="126"/>
        <end position="136"/>
    </location>
</feature>
<evidence type="ECO:0000256" key="5">
    <source>
        <dbReference type="ARBA" id="ARBA00022598"/>
    </source>
</evidence>
<comment type="caution">
    <text evidence="15">The sequence shown here is derived from an EMBL/GenBank/DDBJ whole genome shotgun (WGS) entry which is preliminary data.</text>
</comment>
<keyword evidence="4 11" id="KW-0963">Cytoplasm</keyword>
<dbReference type="FunFam" id="3.40.50.620:FF:000116">
    <property type="entry name" value="Arginine--tRNA ligase"/>
    <property type="match status" value="1"/>
</dbReference>
<dbReference type="InterPro" id="IPR035684">
    <property type="entry name" value="ArgRS_core"/>
</dbReference>
<dbReference type="InterPro" id="IPR001412">
    <property type="entry name" value="aa-tRNA-synth_I_CS"/>
</dbReference>
<keyword evidence="9 11" id="KW-0030">Aminoacyl-tRNA synthetase</keyword>
<organism evidence="15 16">
    <name type="scientific">Stackebrandtia albiflava</name>
    <dbReference type="NCBI Taxonomy" id="406432"/>
    <lineage>
        <taxon>Bacteria</taxon>
        <taxon>Bacillati</taxon>
        <taxon>Actinomycetota</taxon>
        <taxon>Actinomycetes</taxon>
        <taxon>Glycomycetales</taxon>
        <taxon>Glycomycetaceae</taxon>
        <taxon>Stackebrandtia</taxon>
    </lineage>
</organism>
<dbReference type="NCBIfam" id="TIGR00456">
    <property type="entry name" value="argS"/>
    <property type="match status" value="1"/>
</dbReference>
<feature type="domain" description="DALR anticodon binding" evidence="13">
    <location>
        <begin position="466"/>
        <end position="581"/>
    </location>
</feature>
<dbReference type="PANTHER" id="PTHR11956">
    <property type="entry name" value="ARGINYL-TRNA SYNTHETASE"/>
    <property type="match status" value="1"/>
</dbReference>
<evidence type="ECO:0000256" key="8">
    <source>
        <dbReference type="ARBA" id="ARBA00022917"/>
    </source>
</evidence>
<dbReference type="FunFam" id="1.10.730.10:FF:000006">
    <property type="entry name" value="Arginyl-tRNA synthetase 2, mitochondrial"/>
    <property type="match status" value="1"/>
</dbReference>
<dbReference type="Pfam" id="PF05746">
    <property type="entry name" value="DALR_1"/>
    <property type="match status" value="1"/>
</dbReference>
<comment type="subunit">
    <text evidence="3 11">Monomer.</text>
</comment>
<dbReference type="AlphaFoldDB" id="A0A562VCJ3"/>
<evidence type="ECO:0000259" key="14">
    <source>
        <dbReference type="SMART" id="SM01016"/>
    </source>
</evidence>
<dbReference type="PROSITE" id="PS00178">
    <property type="entry name" value="AA_TRNA_LIGASE_I"/>
    <property type="match status" value="1"/>
</dbReference>
<dbReference type="GO" id="GO:0005524">
    <property type="term" value="F:ATP binding"/>
    <property type="evidence" value="ECO:0007669"/>
    <property type="project" value="UniProtKB-UniRule"/>
</dbReference>
<reference evidence="15 16" key="1">
    <citation type="journal article" date="2013" name="Stand. Genomic Sci.">
        <title>Genomic Encyclopedia of Type Strains, Phase I: The one thousand microbial genomes (KMG-I) project.</title>
        <authorList>
            <person name="Kyrpides N.C."/>
            <person name="Woyke T."/>
            <person name="Eisen J.A."/>
            <person name="Garrity G."/>
            <person name="Lilburn T.G."/>
            <person name="Beck B.J."/>
            <person name="Whitman W.B."/>
            <person name="Hugenholtz P."/>
            <person name="Klenk H.P."/>
        </authorList>
    </citation>
    <scope>NUCLEOTIDE SEQUENCE [LARGE SCALE GENOMIC DNA]</scope>
    <source>
        <strain evidence="15 16">DSM 45044</strain>
    </source>
</reference>
<dbReference type="InterPro" id="IPR008909">
    <property type="entry name" value="DALR_anticod-bd"/>
</dbReference>
<protein>
    <recommendedName>
        <fullName evidence="11">Arginine--tRNA ligase</fullName>
        <ecNumber evidence="11">6.1.1.19</ecNumber>
    </recommendedName>
    <alternativeName>
        <fullName evidence="11">Arginyl-tRNA synthetase</fullName>
        <shortName evidence="11">ArgRS</shortName>
    </alternativeName>
</protein>
<dbReference type="SUPFAM" id="SSF47323">
    <property type="entry name" value="Anticodon-binding domain of a subclass of class I aminoacyl-tRNA synthetases"/>
    <property type="match status" value="1"/>
</dbReference>
<dbReference type="InterPro" id="IPR005148">
    <property type="entry name" value="Arg-tRNA-synth_N"/>
</dbReference>
<comment type="catalytic activity">
    <reaction evidence="10 11">
        <text>tRNA(Arg) + L-arginine + ATP = L-arginyl-tRNA(Arg) + AMP + diphosphate</text>
        <dbReference type="Rhea" id="RHEA:20301"/>
        <dbReference type="Rhea" id="RHEA-COMP:9658"/>
        <dbReference type="Rhea" id="RHEA-COMP:9673"/>
        <dbReference type="ChEBI" id="CHEBI:30616"/>
        <dbReference type="ChEBI" id="CHEBI:32682"/>
        <dbReference type="ChEBI" id="CHEBI:33019"/>
        <dbReference type="ChEBI" id="CHEBI:78442"/>
        <dbReference type="ChEBI" id="CHEBI:78513"/>
        <dbReference type="ChEBI" id="CHEBI:456215"/>
        <dbReference type="EC" id="6.1.1.19"/>
    </reaction>
</comment>
<dbReference type="EMBL" id="VLLL01000005">
    <property type="protein sequence ID" value="TWJ15599.1"/>
    <property type="molecule type" value="Genomic_DNA"/>
</dbReference>
<feature type="domain" description="Arginyl tRNA synthetase N-terminal" evidence="14">
    <location>
        <begin position="11"/>
        <end position="90"/>
    </location>
</feature>
<dbReference type="Gene3D" id="3.40.50.620">
    <property type="entry name" value="HUPs"/>
    <property type="match status" value="1"/>
</dbReference>
<dbReference type="Gene3D" id="1.10.730.10">
    <property type="entry name" value="Isoleucyl-tRNA Synthetase, Domain 1"/>
    <property type="match status" value="1"/>
</dbReference>
<comment type="subcellular location">
    <subcellularLocation>
        <location evidence="1 11">Cytoplasm</location>
    </subcellularLocation>
</comment>
<name>A0A562VCJ3_9ACTN</name>
<dbReference type="Pfam" id="PF00750">
    <property type="entry name" value="tRNA-synt_1d"/>
    <property type="match status" value="1"/>
</dbReference>
<dbReference type="SMART" id="SM01016">
    <property type="entry name" value="Arg_tRNA_synt_N"/>
    <property type="match status" value="1"/>
</dbReference>
<evidence type="ECO:0000259" key="13">
    <source>
        <dbReference type="SMART" id="SM00836"/>
    </source>
</evidence>
<dbReference type="RefSeq" id="WP_147134549.1">
    <property type="nucleotide sequence ID" value="NZ_BAABIJ010000001.1"/>
</dbReference>
<evidence type="ECO:0000256" key="2">
    <source>
        <dbReference type="ARBA" id="ARBA00005594"/>
    </source>
</evidence>
<evidence type="ECO:0000256" key="10">
    <source>
        <dbReference type="ARBA" id="ARBA00049339"/>
    </source>
</evidence>
<evidence type="ECO:0000313" key="16">
    <source>
        <dbReference type="Proteomes" id="UP000321617"/>
    </source>
</evidence>
<evidence type="ECO:0000256" key="11">
    <source>
        <dbReference type="HAMAP-Rule" id="MF_00123"/>
    </source>
</evidence>
<evidence type="ECO:0000256" key="3">
    <source>
        <dbReference type="ARBA" id="ARBA00011245"/>
    </source>
</evidence>
<comment type="similarity">
    <text evidence="2 11 12">Belongs to the class-I aminoacyl-tRNA synthetase family.</text>
</comment>
<dbReference type="GO" id="GO:0006420">
    <property type="term" value="P:arginyl-tRNA aminoacylation"/>
    <property type="evidence" value="ECO:0007669"/>
    <property type="project" value="UniProtKB-UniRule"/>
</dbReference>
<sequence>MEHSPVADLAHDVETAALAAIRGVAPDVERPAVPVRRGERADFQIDAAFGLASALSAPPRVIAERIVAALPLPLRDGADVSGPGFVNVRVPAESLWRRVDRFLAVDSVVAPDRVPGTVTVVDYAGPNVAKRLHVGHLRATLLGDALARLLADRGDVVIRQNHLGDWGTQFGMLVQYHAEHPESAPLPPGPGALDALEDRYRRARAAFDADPGFAERCRGRVVALQSGDRESLEVWRRIVSVSVAGFQAEFHRLGVDLTPEDVAGESGYNAVLPGLVDELVDAGVAVESRGAWCVFDDDFTDPEGTPVPLIVRKRDGGFGYAATDLAALRHRVAVLGAHRLLYVVDQRQSRHFAQVFAAARRAGWLPDDVEAVHIPFGTVFDHAGRPFKTRSGDTVPLHDLLDTAVARARQVLAERPAPPEGDLDAVAEAVGVSAVKYADLATSRTRDYRFDVDRMVSFQGDTGVYIQYAYARIAALSRRAGGVPAADCDPRGPVADAERALILHLDGYRAVLAESARRYEPHRLCGYLYGLARSFTTFYEECPVTTAEPVVRNRRLRLVEATRRVLSHGMRIIGLTRLERM</sequence>
<dbReference type="SUPFAM" id="SSF55190">
    <property type="entry name" value="Arginyl-tRNA synthetase (ArgRS), N-terminal 'additional' domain"/>
    <property type="match status" value="1"/>
</dbReference>
<dbReference type="Pfam" id="PF03485">
    <property type="entry name" value="Arg_tRNA_synt_N"/>
    <property type="match status" value="1"/>
</dbReference>
<evidence type="ECO:0000313" key="15">
    <source>
        <dbReference type="EMBL" id="TWJ15599.1"/>
    </source>
</evidence>